<keyword evidence="6" id="KW-0560">Oxidoreductase</keyword>
<evidence type="ECO:0000256" key="2">
    <source>
        <dbReference type="ARBA" id="ARBA00012856"/>
    </source>
</evidence>
<dbReference type="SUPFAM" id="SSF53597">
    <property type="entry name" value="Dihydrofolate reductase-like"/>
    <property type="match status" value="1"/>
</dbReference>
<dbReference type="EC" id="1.5.1.3" evidence="2"/>
<dbReference type="GO" id="GO:0046654">
    <property type="term" value="P:tetrahydrofolate biosynthetic process"/>
    <property type="evidence" value="ECO:0007669"/>
    <property type="project" value="InterPro"/>
</dbReference>
<dbReference type="InterPro" id="IPR001796">
    <property type="entry name" value="DHFR_dom"/>
</dbReference>
<evidence type="ECO:0000256" key="7">
    <source>
        <dbReference type="RuleBase" id="RU004474"/>
    </source>
</evidence>
<evidence type="ECO:0000256" key="5">
    <source>
        <dbReference type="ARBA" id="ARBA00022857"/>
    </source>
</evidence>
<dbReference type="GO" id="GO:0005739">
    <property type="term" value="C:mitochondrion"/>
    <property type="evidence" value="ECO:0007669"/>
    <property type="project" value="TreeGrafter"/>
</dbReference>
<comment type="similarity">
    <text evidence="7">Belongs to the dihydrofolate reductase family.</text>
</comment>
<evidence type="ECO:0000256" key="4">
    <source>
        <dbReference type="ARBA" id="ARBA00022563"/>
    </source>
</evidence>
<evidence type="ECO:0000256" key="6">
    <source>
        <dbReference type="ARBA" id="ARBA00023002"/>
    </source>
</evidence>
<dbReference type="PANTHER" id="PTHR48069:SF3">
    <property type="entry name" value="DIHYDROFOLATE REDUCTASE"/>
    <property type="match status" value="1"/>
</dbReference>
<dbReference type="Pfam" id="PF00186">
    <property type="entry name" value="DHFR_1"/>
    <property type="match status" value="2"/>
</dbReference>
<reference evidence="9 10" key="1">
    <citation type="submission" date="2015-11" db="EMBL/GenBank/DDBJ databases">
        <title>Aspergillus lentulus strain IFM 54703T.</title>
        <authorList>
            <person name="Kusuya Y."/>
            <person name="Sakai K."/>
            <person name="Kamei K."/>
            <person name="Takahashi H."/>
            <person name="Yaguchi T."/>
        </authorList>
    </citation>
    <scope>NUCLEOTIDE SEQUENCE [LARGE SCALE GENOMIC DNA]</scope>
    <source>
        <strain evidence="9 10">IFM 54703</strain>
    </source>
</reference>
<keyword evidence="5" id="KW-0521">NADP</keyword>
<dbReference type="InterPro" id="IPR024072">
    <property type="entry name" value="DHFR-like_dom_sf"/>
</dbReference>
<protein>
    <recommendedName>
        <fullName evidence="3">Dihydrofolate reductase</fullName>
        <ecNumber evidence="2">1.5.1.3</ecNumber>
    </recommendedName>
</protein>
<dbReference type="InterPro" id="IPR012259">
    <property type="entry name" value="DHFR"/>
</dbReference>
<dbReference type="Proteomes" id="UP000051487">
    <property type="component" value="Unassembled WGS sequence"/>
</dbReference>
<sequence>MPPTPSQPLTLIVATTPIRTSENLPTRLGIGLHGTLPWPRIKADMAFFARATSRAPRPGTINAIVMGRKTYDSLPSHLRPLAKRINVVITRDATGSVRERIMRELEVKRAKAAAVAAEQAQAQAQKHDQKQEQAQAQTDALVSTGLEDALASLESGYGAEGRLGNVFVIGGAEIYASALRMSETQPVRIVMTNVERVDGTEFECDTFFPVDEELSAGGKWRMASEEEVSGWVGEEVSSKWREEGDVRIQMVGYERIL</sequence>
<evidence type="ECO:0000256" key="3">
    <source>
        <dbReference type="ARBA" id="ARBA00018886"/>
    </source>
</evidence>
<evidence type="ECO:0000313" key="9">
    <source>
        <dbReference type="EMBL" id="GAQ06817.1"/>
    </source>
</evidence>
<name>A0AAN4TAJ9_ASPLE</name>
<dbReference type="PROSITE" id="PS51330">
    <property type="entry name" value="DHFR_2"/>
    <property type="match status" value="1"/>
</dbReference>
<comment type="caution">
    <text evidence="9">The sequence shown here is derived from an EMBL/GenBank/DDBJ whole genome shotgun (WGS) entry which is preliminary data.</text>
</comment>
<dbReference type="PRINTS" id="PR00070">
    <property type="entry name" value="DHFR"/>
</dbReference>
<dbReference type="GO" id="GO:0046655">
    <property type="term" value="P:folic acid metabolic process"/>
    <property type="evidence" value="ECO:0007669"/>
    <property type="project" value="TreeGrafter"/>
</dbReference>
<dbReference type="InterPro" id="IPR017925">
    <property type="entry name" value="DHFR_CS"/>
</dbReference>
<dbReference type="GO" id="GO:0050661">
    <property type="term" value="F:NADP binding"/>
    <property type="evidence" value="ECO:0007669"/>
    <property type="project" value="InterPro"/>
</dbReference>
<proteinExistence type="inferred from homology"/>
<evidence type="ECO:0000313" key="10">
    <source>
        <dbReference type="Proteomes" id="UP000051487"/>
    </source>
</evidence>
<dbReference type="GO" id="GO:0006730">
    <property type="term" value="P:one-carbon metabolic process"/>
    <property type="evidence" value="ECO:0007669"/>
    <property type="project" value="UniProtKB-KW"/>
</dbReference>
<comment type="pathway">
    <text evidence="1">Cofactor biosynthesis; tetrahydrofolate biosynthesis; 5,6,7,8-tetrahydrofolate from 7,8-dihydrofolate: step 1/1.</text>
</comment>
<dbReference type="PROSITE" id="PS00075">
    <property type="entry name" value="DHFR_1"/>
    <property type="match status" value="1"/>
</dbReference>
<dbReference type="Gene3D" id="3.40.430.10">
    <property type="entry name" value="Dihydrofolate Reductase, subunit A"/>
    <property type="match status" value="1"/>
</dbReference>
<gene>
    <name evidence="9" type="ORF">ALT_4138</name>
</gene>
<dbReference type="PANTHER" id="PTHR48069">
    <property type="entry name" value="DIHYDROFOLATE REDUCTASE"/>
    <property type="match status" value="1"/>
</dbReference>
<dbReference type="EMBL" id="BCLY01000008">
    <property type="protein sequence ID" value="GAQ06817.1"/>
    <property type="molecule type" value="Genomic_DNA"/>
</dbReference>
<evidence type="ECO:0000256" key="1">
    <source>
        <dbReference type="ARBA" id="ARBA00004903"/>
    </source>
</evidence>
<evidence type="ECO:0000259" key="8">
    <source>
        <dbReference type="PROSITE" id="PS51330"/>
    </source>
</evidence>
<dbReference type="CDD" id="cd00209">
    <property type="entry name" value="DHFR"/>
    <property type="match status" value="1"/>
</dbReference>
<dbReference type="GO" id="GO:0004146">
    <property type="term" value="F:dihydrofolate reductase activity"/>
    <property type="evidence" value="ECO:0007669"/>
    <property type="project" value="UniProtKB-EC"/>
</dbReference>
<dbReference type="FunFam" id="3.40.430.10:FF:000013">
    <property type="entry name" value="Dihydrofolate reductase"/>
    <property type="match status" value="1"/>
</dbReference>
<feature type="domain" description="DHFR" evidence="8">
    <location>
        <begin position="8"/>
        <end position="255"/>
    </location>
</feature>
<keyword evidence="4" id="KW-0554">One-carbon metabolism</keyword>
<dbReference type="GO" id="GO:0046452">
    <property type="term" value="P:dihydrofolate metabolic process"/>
    <property type="evidence" value="ECO:0007669"/>
    <property type="project" value="TreeGrafter"/>
</dbReference>
<organism evidence="9 10">
    <name type="scientific">Aspergillus lentulus</name>
    <dbReference type="NCBI Taxonomy" id="293939"/>
    <lineage>
        <taxon>Eukaryota</taxon>
        <taxon>Fungi</taxon>
        <taxon>Dikarya</taxon>
        <taxon>Ascomycota</taxon>
        <taxon>Pezizomycotina</taxon>
        <taxon>Eurotiomycetes</taxon>
        <taxon>Eurotiomycetidae</taxon>
        <taxon>Eurotiales</taxon>
        <taxon>Aspergillaceae</taxon>
        <taxon>Aspergillus</taxon>
        <taxon>Aspergillus subgen. Fumigati</taxon>
    </lineage>
</organism>
<dbReference type="AlphaFoldDB" id="A0AAN4TAJ9"/>
<accession>A0AAN4TAJ9</accession>